<comment type="caution">
    <text evidence="2">The sequence shown here is derived from an EMBL/GenBank/DDBJ whole genome shotgun (WGS) entry which is preliminary data.</text>
</comment>
<name>A0ABP0NK32_9DINO</name>
<gene>
    <name evidence="2" type="ORF">CCMP2556_LOCUS31495</name>
</gene>
<dbReference type="Pfam" id="PF04266">
    <property type="entry name" value="ASCH"/>
    <property type="match status" value="1"/>
</dbReference>
<feature type="domain" description="ASCH" evidence="1">
    <location>
        <begin position="9"/>
        <end position="55"/>
    </location>
</feature>
<evidence type="ECO:0000259" key="1">
    <source>
        <dbReference type="Pfam" id="PF04266"/>
    </source>
</evidence>
<proteinExistence type="predicted"/>
<dbReference type="InterPro" id="IPR015947">
    <property type="entry name" value="PUA-like_sf"/>
</dbReference>
<keyword evidence="3" id="KW-1185">Reference proteome</keyword>
<dbReference type="InterPro" id="IPR007374">
    <property type="entry name" value="ASCH_domain"/>
</dbReference>
<evidence type="ECO:0000313" key="2">
    <source>
        <dbReference type="EMBL" id="CAK9064122.1"/>
    </source>
</evidence>
<dbReference type="SUPFAM" id="SSF88697">
    <property type="entry name" value="PUA domain-like"/>
    <property type="match status" value="1"/>
</dbReference>
<accession>A0ABP0NK32</accession>
<organism evidence="2 3">
    <name type="scientific">Durusdinium trenchii</name>
    <dbReference type="NCBI Taxonomy" id="1381693"/>
    <lineage>
        <taxon>Eukaryota</taxon>
        <taxon>Sar</taxon>
        <taxon>Alveolata</taxon>
        <taxon>Dinophyceae</taxon>
        <taxon>Suessiales</taxon>
        <taxon>Symbiodiniaceae</taxon>
        <taxon>Durusdinium</taxon>
    </lineage>
</organism>
<protein>
    <recommendedName>
        <fullName evidence="1">ASCH domain-containing protein</fullName>
    </recommendedName>
</protein>
<dbReference type="Proteomes" id="UP001642484">
    <property type="component" value="Unassembled WGS sequence"/>
</dbReference>
<dbReference type="Gene3D" id="2.30.130.30">
    <property type="entry name" value="Hypothetical protein"/>
    <property type="match status" value="1"/>
</dbReference>
<evidence type="ECO:0000313" key="3">
    <source>
        <dbReference type="Proteomes" id="UP001642484"/>
    </source>
</evidence>
<sequence length="143" mass="16089">MKPTHALVCHERWARLICEGEKTWELRGVSTSKRERIAIAQSGSSKLVGEVTIVDSVKIAEKQPDGSYKSCLPLPLGKFVKYHCVSDLSIINYASLFAWVLTEPHLYESPRPYQHKKGAVIWVSLTDCAKGPGKVLKKRKVRK</sequence>
<reference evidence="2 3" key="1">
    <citation type="submission" date="2024-02" db="EMBL/GenBank/DDBJ databases">
        <authorList>
            <person name="Chen Y."/>
            <person name="Shah S."/>
            <person name="Dougan E. K."/>
            <person name="Thang M."/>
            <person name="Chan C."/>
        </authorList>
    </citation>
    <scope>NUCLEOTIDE SEQUENCE [LARGE SCALE GENOMIC DNA]</scope>
</reference>
<dbReference type="EMBL" id="CAXAMN010021863">
    <property type="protein sequence ID" value="CAK9064122.1"/>
    <property type="molecule type" value="Genomic_DNA"/>
</dbReference>